<dbReference type="Ensembl" id="ENSSGRT00000050555.1">
    <property type="protein sequence ID" value="ENSSGRP00000047266.1"/>
    <property type="gene ID" value="ENSSGRG00000025275.1"/>
</dbReference>
<reference evidence="2" key="1">
    <citation type="submission" date="2025-08" db="UniProtKB">
        <authorList>
            <consortium name="Ensembl"/>
        </authorList>
    </citation>
    <scope>IDENTIFICATION</scope>
</reference>
<evidence type="ECO:0000256" key="1">
    <source>
        <dbReference type="SAM" id="MobiDB-lite"/>
    </source>
</evidence>
<dbReference type="PANTHER" id="PTHR31751">
    <property type="entry name" value="SI:CH211-108C17.2-RELATED-RELATED"/>
    <property type="match status" value="1"/>
</dbReference>
<dbReference type="InParanoid" id="A0A672N7T8"/>
<name>A0A672N7T8_SINGR</name>
<evidence type="ECO:0000313" key="2">
    <source>
        <dbReference type="Ensembl" id="ENSSGRP00000047266.1"/>
    </source>
</evidence>
<keyword evidence="3" id="KW-1185">Reference proteome</keyword>
<feature type="region of interest" description="Disordered" evidence="1">
    <location>
        <begin position="95"/>
        <end position="135"/>
    </location>
</feature>
<feature type="compositionally biased region" description="Polar residues" evidence="1">
    <location>
        <begin position="102"/>
        <end position="118"/>
    </location>
</feature>
<proteinExistence type="predicted"/>
<dbReference type="PANTHER" id="PTHR31751:SF42">
    <property type="entry name" value="PROTEIN CBG10204"/>
    <property type="match status" value="1"/>
</dbReference>
<protein>
    <submittedName>
        <fullName evidence="2">Uncharacterized protein</fullName>
    </submittedName>
</protein>
<sequence>GCKHDAVATEGESSSVFAEEPDNSSVSLQSVSVQCYSVMVDATTQTDVDKCDAAVQCSVDVCDSVNTDHIYAAVPAEEGEGGEVVNQGGQSQDLFFSDNEFSEGSQPQDIQSDSEYNASSSEPSQSTQESQTSNDSHKDRLFVVFEEQLKKLLQRCIKGGSLIAMEDMKEMENEGSQLTLELTCVNGCSYRWQSPPTVSSTKGVGNLLLAASVFFSGIHFAKFERFCKNMNLKTISEDTYTTLRKKYVFPAIEKTWAKEQNAVLSSMKSREVVLCGDGRCDSPGHCAKYCTYTFIDVESQKFADFKVISCTQVSSSNAMEIRGFKEALKSIEENGVKVSTISTDRHPQIVKEMRASNPEKHHEFDPWHVAKGVSKKLAIAAKRKECVGLGEWIPSIVNHLWWSAQTCEGNAEVLKEKWVSVIHHVTNRHDWPGNKHYHRCAHEPLDEPTKRTKLWLSPGSEAHKALVRTVKDKRLLKDLDHLTKCIHTTTLEVYHSMYLKYLPKRTHFGYDVMIHASMLAALDHNNNANREQVSVLLTQLSFLSTTV</sequence>
<evidence type="ECO:0000313" key="3">
    <source>
        <dbReference type="Proteomes" id="UP000472262"/>
    </source>
</evidence>
<feature type="region of interest" description="Disordered" evidence="1">
    <location>
        <begin position="1"/>
        <end position="23"/>
    </location>
</feature>
<reference evidence="2" key="2">
    <citation type="submission" date="2025-09" db="UniProtKB">
        <authorList>
            <consortium name="Ensembl"/>
        </authorList>
    </citation>
    <scope>IDENTIFICATION</scope>
</reference>
<dbReference type="OMA" id="KLASIHW"/>
<feature type="compositionally biased region" description="Low complexity" evidence="1">
    <location>
        <begin position="119"/>
        <end position="133"/>
    </location>
</feature>
<accession>A0A672N7T8</accession>
<dbReference type="AlphaFoldDB" id="A0A672N7T8"/>
<dbReference type="Proteomes" id="UP000472262">
    <property type="component" value="Unassembled WGS sequence"/>
</dbReference>
<organism evidence="2 3">
    <name type="scientific">Sinocyclocheilus grahami</name>
    <name type="common">Dianchi golden-line fish</name>
    <name type="synonym">Barbus grahami</name>
    <dbReference type="NCBI Taxonomy" id="75366"/>
    <lineage>
        <taxon>Eukaryota</taxon>
        <taxon>Metazoa</taxon>
        <taxon>Chordata</taxon>
        <taxon>Craniata</taxon>
        <taxon>Vertebrata</taxon>
        <taxon>Euteleostomi</taxon>
        <taxon>Actinopterygii</taxon>
        <taxon>Neopterygii</taxon>
        <taxon>Teleostei</taxon>
        <taxon>Ostariophysi</taxon>
        <taxon>Cypriniformes</taxon>
        <taxon>Cyprinidae</taxon>
        <taxon>Cyprininae</taxon>
        <taxon>Sinocyclocheilus</taxon>
    </lineage>
</organism>